<dbReference type="NCBIfam" id="NF002138">
    <property type="entry name" value="PRK00977.1-2"/>
    <property type="match status" value="1"/>
</dbReference>
<keyword evidence="4 6" id="KW-0378">Hydrolase</keyword>
<sequence>MSELIKEPESFEQALEDLEKIVQQLEKGELPLEEALNAFQQGIALSQYCQKTLNDSEETVAKMMTKQGEVPLNGE</sequence>
<keyword evidence="3 6" id="KW-0540">Nuclease</keyword>
<dbReference type="EMBL" id="CP102453">
    <property type="protein sequence ID" value="UUX34252.1"/>
    <property type="molecule type" value="Genomic_DNA"/>
</dbReference>
<accession>A0ABY5P680</accession>
<dbReference type="InterPro" id="IPR037004">
    <property type="entry name" value="Exonuc_VII_ssu_sf"/>
</dbReference>
<name>A0ABY5P680_9LACT</name>
<comment type="subunit">
    <text evidence="6">Heterooligomer composed of large and small subunits.</text>
</comment>
<dbReference type="PANTHER" id="PTHR34137">
    <property type="entry name" value="EXODEOXYRIBONUCLEASE 7 SMALL SUBUNIT"/>
    <property type="match status" value="1"/>
</dbReference>
<comment type="subcellular location">
    <subcellularLocation>
        <location evidence="6">Cytoplasm</location>
    </subcellularLocation>
</comment>
<evidence type="ECO:0000313" key="8">
    <source>
        <dbReference type="Proteomes" id="UP001315967"/>
    </source>
</evidence>
<dbReference type="SUPFAM" id="SSF116842">
    <property type="entry name" value="XseB-like"/>
    <property type="match status" value="1"/>
</dbReference>
<reference evidence="7 8" key="1">
    <citation type="submission" date="2022-08" db="EMBL/GenBank/DDBJ databases">
        <title>Aerococcaceae sp. nov isolated from spoiled eye mask.</title>
        <authorList>
            <person name="Zhou G."/>
            <person name="Xie X.-B."/>
            <person name="Shi Q.-S."/>
            <person name="Wang Y.-S."/>
            <person name="Wen X."/>
            <person name="Peng H."/>
            <person name="Yang X.-J."/>
            <person name="Tao H.-B."/>
            <person name="Huang X.-M."/>
        </authorList>
    </citation>
    <scope>NUCLEOTIDE SEQUENCE [LARGE SCALE GENOMIC DNA]</scope>
    <source>
        <strain evidence="8">DM20194951</strain>
    </source>
</reference>
<evidence type="ECO:0000256" key="3">
    <source>
        <dbReference type="ARBA" id="ARBA00022722"/>
    </source>
</evidence>
<dbReference type="PANTHER" id="PTHR34137:SF1">
    <property type="entry name" value="EXODEOXYRIBONUCLEASE 7 SMALL SUBUNIT"/>
    <property type="match status" value="1"/>
</dbReference>
<evidence type="ECO:0000256" key="4">
    <source>
        <dbReference type="ARBA" id="ARBA00022801"/>
    </source>
</evidence>
<protein>
    <recommendedName>
        <fullName evidence="6">Exodeoxyribonuclease 7 small subunit</fullName>
        <ecNumber evidence="6">3.1.11.6</ecNumber>
    </recommendedName>
    <alternativeName>
        <fullName evidence="6">Exodeoxyribonuclease VII small subunit</fullName>
        <shortName evidence="6">Exonuclease VII small subunit</shortName>
    </alternativeName>
</protein>
<dbReference type="Pfam" id="PF02609">
    <property type="entry name" value="Exonuc_VII_S"/>
    <property type="match status" value="1"/>
</dbReference>
<comment type="catalytic activity">
    <reaction evidence="6">
        <text>Exonucleolytic cleavage in either 5'- to 3'- or 3'- to 5'-direction to yield nucleoside 5'-phosphates.</text>
        <dbReference type="EC" id="3.1.11.6"/>
    </reaction>
</comment>
<dbReference type="HAMAP" id="MF_00337">
    <property type="entry name" value="Exonuc_7_S"/>
    <property type="match status" value="1"/>
</dbReference>
<dbReference type="GO" id="GO:0008855">
    <property type="term" value="F:exodeoxyribonuclease VII activity"/>
    <property type="evidence" value="ECO:0007669"/>
    <property type="project" value="UniProtKB-EC"/>
</dbReference>
<dbReference type="Gene3D" id="1.10.287.1040">
    <property type="entry name" value="Exonuclease VII, small subunit"/>
    <property type="match status" value="1"/>
</dbReference>
<keyword evidence="5 6" id="KW-0269">Exonuclease</keyword>
<dbReference type="Proteomes" id="UP001315967">
    <property type="component" value="Chromosome"/>
</dbReference>
<dbReference type="NCBIfam" id="TIGR01280">
    <property type="entry name" value="xseB"/>
    <property type="match status" value="1"/>
</dbReference>
<dbReference type="RefSeq" id="WP_313793755.1">
    <property type="nucleotide sequence ID" value="NZ_CP102453.1"/>
</dbReference>
<comment type="function">
    <text evidence="6">Bidirectionally degrades single-stranded DNA into large acid-insoluble oligonucleotides, which are then degraded further into small acid-soluble oligonucleotides.</text>
</comment>
<evidence type="ECO:0000256" key="6">
    <source>
        <dbReference type="HAMAP-Rule" id="MF_00337"/>
    </source>
</evidence>
<dbReference type="EC" id="3.1.11.6" evidence="6"/>
<evidence type="ECO:0000256" key="2">
    <source>
        <dbReference type="ARBA" id="ARBA00022490"/>
    </source>
</evidence>
<comment type="similarity">
    <text evidence="1 6">Belongs to the XseB family.</text>
</comment>
<proteinExistence type="inferred from homology"/>
<dbReference type="NCBIfam" id="NF002140">
    <property type="entry name" value="PRK00977.1-4"/>
    <property type="match status" value="1"/>
</dbReference>
<evidence type="ECO:0000256" key="1">
    <source>
        <dbReference type="ARBA" id="ARBA00009998"/>
    </source>
</evidence>
<keyword evidence="2 6" id="KW-0963">Cytoplasm</keyword>
<keyword evidence="8" id="KW-1185">Reference proteome</keyword>
<dbReference type="InterPro" id="IPR003761">
    <property type="entry name" value="Exonuc_VII_S"/>
</dbReference>
<organism evidence="7 8">
    <name type="scientific">Fundicoccus culcitae</name>
    <dbReference type="NCBI Taxonomy" id="2969821"/>
    <lineage>
        <taxon>Bacteria</taxon>
        <taxon>Bacillati</taxon>
        <taxon>Bacillota</taxon>
        <taxon>Bacilli</taxon>
        <taxon>Lactobacillales</taxon>
        <taxon>Aerococcaceae</taxon>
        <taxon>Fundicoccus</taxon>
    </lineage>
</organism>
<dbReference type="PIRSF" id="PIRSF006488">
    <property type="entry name" value="Exonuc_VII_S"/>
    <property type="match status" value="1"/>
</dbReference>
<evidence type="ECO:0000313" key="7">
    <source>
        <dbReference type="EMBL" id="UUX34252.1"/>
    </source>
</evidence>
<gene>
    <name evidence="6" type="primary">xseB</name>
    <name evidence="7" type="ORF">NRE15_00860</name>
</gene>
<evidence type="ECO:0000256" key="5">
    <source>
        <dbReference type="ARBA" id="ARBA00022839"/>
    </source>
</evidence>